<feature type="coiled-coil region" evidence="1">
    <location>
        <begin position="455"/>
        <end position="507"/>
    </location>
</feature>
<sequence length="1368" mass="161874">MTVRRWQMNRAGLFNFWHYEDQEFQLEEGRLILRGANGSGKSVTMQSFLPLVLDGDKRPNRLDPFGSRDRKIEYYLLGDADSDTVERTGYIWMEFVHPEKRLYKTIGIGIKARRGTSRIHFWGFLLDDGRRVNKDFWLYDRSLWLAQQVKQVLDRRKLEENIGSGGKVVQEQAAYRDLVNKSLFGFRDAEAYQDLLQLMIQLRSPKLSKDFKPSSIYEILTQALPPLMEDELRPLSEVLEDMDQIADHLDEISRHRQEMQKLQTVYDKYNRFLLMEHSRRLLRCYHAVQEMQKNVSELNEKLEQAVEEQASKEQQRKEMGHRLQEIDAELEVIYKSEAIGKQQELATIQSSLKEADENRKRTANRISHLQKRILKAQQSLDRAIQQMEHSQNEQHEQLERLEEIARETELIEHDLYHRMWHRAIPEDDRWLKTWLRDVVNHRNRLERVWKIAQKEREWSQRVLDAEQQLSEARKKRDQIEHHRLQCEQRVETEREALREQLVQWKQSVRLLRVPDETLHQMLEALDELDREQREFSTVKQHVVNIFTLQQQELVERRLDLVQKRKQMETEREKLIQEKATWESSREPEPARSEARKKARSSRPSGSGAPLYEVCEFVPGLDDEMKARVEDALEKAGLLDAWIAPDGQVGQVTEDEEEVWIVPAPVELGYTLADILKPTPSAMSGLDAETIDVVLRTFLWEETDQLPKDTAIKESVFGSSGSFRIGPLLGKGAPKERAEYIGKETRRRTRELQIQQLATKIANYDKELVMLDDQLAVCRREEAELSEELNRFPADRLIQKAWEELNQTIYHLRAALSQEEEAQARFKKVRGDWRRLQQELVEQTSGWSRLKQEEELHQAVQRCRDYEGLLSLLHAAWRRYQDAEQDQIRWKEAVQVAQEDLEQDEEVLEEQEERVRSLKAQTKRLRSLMEELGISDVITQIEQLKEEKERLRKESKGFQEEERRAYEQATKLSERLRLQQIELERRSGELEQTLCQWNHEMQRNLVQDWQKVYKQNAKIEEIVRLCKEVERSYGSTLGNRTRESVANSLLEGFNAVRHDLADYALTLIEEKDSDRLLIFSMRDRSNPQPPGVLLEELNLWEAEQRSLLSEKDRELYEEIILRSVGKAIRQRIQRAERWVAKMNRLMAERNTSSGLQLKLEWVPKLPQNESQLNTERLVHLLKRDAHRLLEEETEQIVSHFRSYIGYAKQEAQTERESLRKYIYEVLDYRNWFQFVLYHRKGDQVGYRELTDSKFNVLSGGEKAMAMYIPLFAAISSRYMDAKEEAPKIISLDEAFAGVDEENMRDMFQLLTEMGFDYMMTSQVLWGCYDVVPNLAIYEIYRPKDANVITLIRYHWNGHQRTYVEESDPV</sequence>
<evidence type="ECO:0000256" key="1">
    <source>
        <dbReference type="SAM" id="Coils"/>
    </source>
</evidence>
<dbReference type="EMBL" id="FXTU01000001">
    <property type="protein sequence ID" value="SMP01752.1"/>
    <property type="molecule type" value="Genomic_DNA"/>
</dbReference>
<dbReference type="InterPro" id="IPR013496">
    <property type="entry name" value="CHP02680"/>
</dbReference>
<dbReference type="NCBIfam" id="TIGR02680">
    <property type="entry name" value="TIGR02680 family protein"/>
    <property type="match status" value="1"/>
</dbReference>
<dbReference type="SUPFAM" id="SSF52540">
    <property type="entry name" value="P-loop containing nucleoside triphosphate hydrolases"/>
    <property type="match status" value="1"/>
</dbReference>
<dbReference type="Pfam" id="PF13558">
    <property type="entry name" value="SbcC_Walker_B"/>
    <property type="match status" value="1"/>
</dbReference>
<feature type="coiled-coil region" evidence="1">
    <location>
        <begin position="890"/>
        <end position="985"/>
    </location>
</feature>
<evidence type="ECO:0000313" key="4">
    <source>
        <dbReference type="Proteomes" id="UP001157946"/>
    </source>
</evidence>
<dbReference type="InterPro" id="IPR027417">
    <property type="entry name" value="P-loop_NTPase"/>
</dbReference>
<dbReference type="RefSeq" id="WP_284723854.1">
    <property type="nucleotide sequence ID" value="NZ_FXTU01000001.1"/>
</dbReference>
<evidence type="ECO:0000256" key="2">
    <source>
        <dbReference type="SAM" id="MobiDB-lite"/>
    </source>
</evidence>
<keyword evidence="4" id="KW-1185">Reference proteome</keyword>
<keyword evidence="1" id="KW-0175">Coiled coil</keyword>
<evidence type="ECO:0000313" key="3">
    <source>
        <dbReference type="EMBL" id="SMP01752.1"/>
    </source>
</evidence>
<reference evidence="3" key="1">
    <citation type="submission" date="2017-05" db="EMBL/GenBank/DDBJ databases">
        <authorList>
            <person name="Varghese N."/>
            <person name="Submissions S."/>
        </authorList>
    </citation>
    <scope>NUCLEOTIDE SEQUENCE</scope>
    <source>
        <strain evidence="3">DSM 45262</strain>
    </source>
</reference>
<protein>
    <submittedName>
        <fullName evidence="3">TIGR02680 family protein</fullName>
    </submittedName>
</protein>
<dbReference type="Gene3D" id="3.40.50.300">
    <property type="entry name" value="P-loop containing nucleotide triphosphate hydrolases"/>
    <property type="match status" value="2"/>
</dbReference>
<feature type="compositionally biased region" description="Basic and acidic residues" evidence="2">
    <location>
        <begin position="574"/>
        <end position="595"/>
    </location>
</feature>
<dbReference type="Proteomes" id="UP001157946">
    <property type="component" value="Unassembled WGS sequence"/>
</dbReference>
<feature type="coiled-coil region" evidence="1">
    <location>
        <begin position="352"/>
        <end position="407"/>
    </location>
</feature>
<comment type="caution">
    <text evidence="3">The sequence shown here is derived from an EMBL/GenBank/DDBJ whole genome shotgun (WGS) entry which is preliminary data.</text>
</comment>
<feature type="region of interest" description="Disordered" evidence="2">
    <location>
        <begin position="574"/>
        <end position="606"/>
    </location>
</feature>
<feature type="coiled-coil region" evidence="1">
    <location>
        <begin position="245"/>
        <end position="318"/>
    </location>
</feature>
<proteinExistence type="predicted"/>
<name>A0AA45WIZ8_9BACL</name>
<accession>A0AA45WIZ8</accession>
<organism evidence="3 4">
    <name type="scientific">Laceyella tengchongensis</name>
    <dbReference type="NCBI Taxonomy" id="574699"/>
    <lineage>
        <taxon>Bacteria</taxon>
        <taxon>Bacillati</taxon>
        <taxon>Bacillota</taxon>
        <taxon>Bacilli</taxon>
        <taxon>Bacillales</taxon>
        <taxon>Thermoactinomycetaceae</taxon>
        <taxon>Laceyella</taxon>
    </lineage>
</organism>
<gene>
    <name evidence="3" type="ORF">SAMN06265361_101280</name>
</gene>